<dbReference type="EMBL" id="CP000552">
    <property type="protein sequence ID" value="ABM71471.1"/>
    <property type="molecule type" value="Genomic_DNA"/>
</dbReference>
<dbReference type="Proteomes" id="UP000001589">
    <property type="component" value="Chromosome"/>
</dbReference>
<dbReference type="AlphaFoldDB" id="A2BUL0"/>
<dbReference type="RefSeq" id="WP_011819583.1">
    <property type="nucleotide sequence ID" value="NC_008817.1"/>
</dbReference>
<name>A2BUL0_PROM5</name>
<sequence length="66" mass="7514">MKSTNHNTISADILVVFNEEITFDLAKGLEDENYALSFDESKTLDLLWPLAINKTELPSDYSYLLC</sequence>
<dbReference type="KEGG" id="pmc:P9515_02621"/>
<organism evidence="1 2">
    <name type="scientific">Prochlorococcus marinus (strain MIT 9515)</name>
    <dbReference type="NCBI Taxonomy" id="167542"/>
    <lineage>
        <taxon>Bacteria</taxon>
        <taxon>Bacillati</taxon>
        <taxon>Cyanobacteriota</taxon>
        <taxon>Cyanophyceae</taxon>
        <taxon>Synechococcales</taxon>
        <taxon>Prochlorococcaceae</taxon>
        <taxon>Prochlorococcus</taxon>
    </lineage>
</organism>
<accession>A2BUL0</accession>
<dbReference type="GeneID" id="60201537"/>
<evidence type="ECO:0000313" key="1">
    <source>
        <dbReference type="EMBL" id="ABM71471.1"/>
    </source>
</evidence>
<dbReference type="HOGENOM" id="CLU_2827738_0_0_3"/>
<dbReference type="OrthoDB" id="488396at2"/>
<evidence type="ECO:0000313" key="2">
    <source>
        <dbReference type="Proteomes" id="UP000001589"/>
    </source>
</evidence>
<dbReference type="STRING" id="167542.P9515_02621"/>
<protein>
    <submittedName>
        <fullName evidence="1">Uncharacterized protein</fullName>
    </submittedName>
</protein>
<reference evidence="1 2" key="1">
    <citation type="journal article" date="2007" name="PLoS Genet.">
        <title>Patterns and implications of gene gain and loss in the evolution of Prochlorococcus.</title>
        <authorList>
            <person name="Kettler G.C."/>
            <person name="Martiny A.C."/>
            <person name="Huang K."/>
            <person name="Zucker J."/>
            <person name="Coleman M.L."/>
            <person name="Rodrigue S."/>
            <person name="Chen F."/>
            <person name="Lapidus A."/>
            <person name="Ferriera S."/>
            <person name="Johnson J."/>
            <person name="Steglich C."/>
            <person name="Church G.M."/>
            <person name="Richardson P."/>
            <person name="Chisholm S.W."/>
        </authorList>
    </citation>
    <scope>NUCLEOTIDE SEQUENCE [LARGE SCALE GENOMIC DNA]</scope>
    <source>
        <strain evidence="1 2">MIT 9515</strain>
    </source>
</reference>
<proteinExistence type="predicted"/>
<gene>
    <name evidence="1" type="ordered locus">P9515_02621</name>
</gene>